<evidence type="ECO:0000313" key="2">
    <source>
        <dbReference type="EMBL" id="BAC99599.1"/>
    </source>
</evidence>
<proteinExistence type="predicted"/>
<gene>
    <name evidence="2" type="primary">OJ1540_G08.7</name>
</gene>
<name>Q6ZAY6_ORYSJ</name>
<dbReference type="EMBL" id="AP004650">
    <property type="protein sequence ID" value="BAC99599.1"/>
    <property type="molecule type" value="Genomic_DNA"/>
</dbReference>
<sequence length="124" mass="14355">MAGQRARAPLPQRHRARRELAMRQSLVYWEVAENQTRQRQRHGRLSLYGSWLRPRTAVAKIRGNICVSSLATALPIFGRRGAAAVLPRYSRCCLLSRRHPPPLPPRPVDRPTAEKTERERKEER</sequence>
<feature type="compositionally biased region" description="Basic and acidic residues" evidence="1">
    <location>
        <begin position="107"/>
        <end position="124"/>
    </location>
</feature>
<reference evidence="3" key="2">
    <citation type="journal article" date="2008" name="Nucleic Acids Res.">
        <title>The rice annotation project database (RAP-DB): 2008 update.</title>
        <authorList>
            <consortium name="The rice annotation project (RAP)"/>
        </authorList>
    </citation>
    <scope>GENOME REANNOTATION</scope>
    <source>
        <strain evidence="3">cv. Nipponbare</strain>
    </source>
</reference>
<dbReference type="AlphaFoldDB" id="Q6ZAY6"/>
<organism evidence="2 3">
    <name type="scientific">Oryza sativa subsp. japonica</name>
    <name type="common">Rice</name>
    <dbReference type="NCBI Taxonomy" id="39947"/>
    <lineage>
        <taxon>Eukaryota</taxon>
        <taxon>Viridiplantae</taxon>
        <taxon>Streptophyta</taxon>
        <taxon>Embryophyta</taxon>
        <taxon>Tracheophyta</taxon>
        <taxon>Spermatophyta</taxon>
        <taxon>Magnoliopsida</taxon>
        <taxon>Liliopsida</taxon>
        <taxon>Poales</taxon>
        <taxon>Poaceae</taxon>
        <taxon>BOP clade</taxon>
        <taxon>Oryzoideae</taxon>
        <taxon>Oryzeae</taxon>
        <taxon>Oryzinae</taxon>
        <taxon>Oryza</taxon>
        <taxon>Oryza sativa</taxon>
    </lineage>
</organism>
<dbReference type="Proteomes" id="UP000000763">
    <property type="component" value="Chromosome 8"/>
</dbReference>
<accession>Q6ZAY6</accession>
<reference evidence="3" key="1">
    <citation type="journal article" date="2005" name="Nature">
        <title>The map-based sequence of the rice genome.</title>
        <authorList>
            <consortium name="International rice genome sequencing project (IRGSP)"/>
            <person name="Matsumoto T."/>
            <person name="Wu J."/>
            <person name="Kanamori H."/>
            <person name="Katayose Y."/>
            <person name="Fujisawa M."/>
            <person name="Namiki N."/>
            <person name="Mizuno H."/>
            <person name="Yamamoto K."/>
            <person name="Antonio B.A."/>
            <person name="Baba T."/>
            <person name="Sakata K."/>
            <person name="Nagamura Y."/>
            <person name="Aoki H."/>
            <person name="Arikawa K."/>
            <person name="Arita K."/>
            <person name="Bito T."/>
            <person name="Chiden Y."/>
            <person name="Fujitsuka N."/>
            <person name="Fukunaka R."/>
            <person name="Hamada M."/>
            <person name="Harada C."/>
            <person name="Hayashi A."/>
            <person name="Hijishita S."/>
            <person name="Honda M."/>
            <person name="Hosokawa S."/>
            <person name="Ichikawa Y."/>
            <person name="Idonuma A."/>
            <person name="Iijima M."/>
            <person name="Ikeda M."/>
            <person name="Ikeno M."/>
            <person name="Ito K."/>
            <person name="Ito S."/>
            <person name="Ito T."/>
            <person name="Ito Y."/>
            <person name="Ito Y."/>
            <person name="Iwabuchi A."/>
            <person name="Kamiya K."/>
            <person name="Karasawa W."/>
            <person name="Kurita K."/>
            <person name="Katagiri S."/>
            <person name="Kikuta A."/>
            <person name="Kobayashi H."/>
            <person name="Kobayashi N."/>
            <person name="Machita K."/>
            <person name="Maehara T."/>
            <person name="Masukawa M."/>
            <person name="Mizubayashi T."/>
            <person name="Mukai Y."/>
            <person name="Nagasaki H."/>
            <person name="Nagata Y."/>
            <person name="Naito S."/>
            <person name="Nakashima M."/>
            <person name="Nakama Y."/>
            <person name="Nakamichi Y."/>
            <person name="Nakamura M."/>
            <person name="Meguro A."/>
            <person name="Negishi M."/>
            <person name="Ohta I."/>
            <person name="Ohta T."/>
            <person name="Okamoto M."/>
            <person name="Ono N."/>
            <person name="Saji S."/>
            <person name="Sakaguchi M."/>
            <person name="Sakai K."/>
            <person name="Shibata M."/>
            <person name="Shimokawa T."/>
            <person name="Song J."/>
            <person name="Takazaki Y."/>
            <person name="Terasawa K."/>
            <person name="Tsugane M."/>
            <person name="Tsuji K."/>
            <person name="Ueda S."/>
            <person name="Waki K."/>
            <person name="Yamagata H."/>
            <person name="Yamamoto M."/>
            <person name="Yamamoto S."/>
            <person name="Yamane H."/>
            <person name="Yoshiki S."/>
            <person name="Yoshihara R."/>
            <person name="Yukawa K."/>
            <person name="Zhong H."/>
            <person name="Yano M."/>
            <person name="Yuan Q."/>
            <person name="Ouyang S."/>
            <person name="Liu J."/>
            <person name="Jones K.M."/>
            <person name="Gansberger K."/>
            <person name="Moffat K."/>
            <person name="Hill J."/>
            <person name="Bera J."/>
            <person name="Fadrosh D."/>
            <person name="Jin S."/>
            <person name="Johri S."/>
            <person name="Kim M."/>
            <person name="Overton L."/>
            <person name="Reardon M."/>
            <person name="Tsitrin T."/>
            <person name="Vuong H."/>
            <person name="Weaver B."/>
            <person name="Ciecko A."/>
            <person name="Tallon L."/>
            <person name="Jackson J."/>
            <person name="Pai G."/>
            <person name="Aken S.V."/>
            <person name="Utterback T."/>
            <person name="Reidmuller S."/>
            <person name="Feldblyum T."/>
            <person name="Hsiao J."/>
            <person name="Zismann V."/>
            <person name="Iobst S."/>
            <person name="de Vazeille A.R."/>
            <person name="Buell C.R."/>
            <person name="Ying K."/>
            <person name="Li Y."/>
            <person name="Lu T."/>
            <person name="Huang Y."/>
            <person name="Zhao Q."/>
            <person name="Feng Q."/>
            <person name="Zhang L."/>
            <person name="Zhu J."/>
            <person name="Weng Q."/>
            <person name="Mu J."/>
            <person name="Lu Y."/>
            <person name="Fan D."/>
            <person name="Liu Y."/>
            <person name="Guan J."/>
            <person name="Zhang Y."/>
            <person name="Yu S."/>
            <person name="Liu X."/>
            <person name="Zhang Y."/>
            <person name="Hong G."/>
            <person name="Han B."/>
            <person name="Choisne N."/>
            <person name="Demange N."/>
            <person name="Orjeda G."/>
            <person name="Samain S."/>
            <person name="Cattolico L."/>
            <person name="Pelletier E."/>
            <person name="Couloux A."/>
            <person name="Segurens B."/>
            <person name="Wincker P."/>
            <person name="D'Hont A."/>
            <person name="Scarpelli C."/>
            <person name="Weissenbach J."/>
            <person name="Salanoubat M."/>
            <person name="Quetier F."/>
            <person name="Yu Y."/>
            <person name="Kim H.R."/>
            <person name="Rambo T."/>
            <person name="Currie J."/>
            <person name="Collura K."/>
            <person name="Luo M."/>
            <person name="Yang T."/>
            <person name="Ammiraju J.S.S."/>
            <person name="Engler F."/>
            <person name="Soderlund C."/>
            <person name="Wing R.A."/>
            <person name="Palmer L.E."/>
            <person name="de la Bastide M."/>
            <person name="Spiegel L."/>
            <person name="Nascimento L."/>
            <person name="Zutavern T."/>
            <person name="O'Shaughnessy A."/>
            <person name="Dike S."/>
            <person name="Dedhia N."/>
            <person name="Preston R."/>
            <person name="Balija V."/>
            <person name="McCombie W.R."/>
            <person name="Chow T."/>
            <person name="Chen H."/>
            <person name="Chung M."/>
            <person name="Chen C."/>
            <person name="Shaw J."/>
            <person name="Wu H."/>
            <person name="Hsiao K."/>
            <person name="Chao Y."/>
            <person name="Chu M."/>
            <person name="Cheng C."/>
            <person name="Hour A."/>
            <person name="Lee P."/>
            <person name="Lin S."/>
            <person name="Lin Y."/>
            <person name="Liou J."/>
            <person name="Liu S."/>
            <person name="Hsing Y."/>
            <person name="Raghuvanshi S."/>
            <person name="Mohanty A."/>
            <person name="Bharti A.K."/>
            <person name="Gaur A."/>
            <person name="Gupta V."/>
            <person name="Kumar D."/>
            <person name="Ravi V."/>
            <person name="Vij S."/>
            <person name="Kapur A."/>
            <person name="Khurana P."/>
            <person name="Khurana P."/>
            <person name="Khurana J.P."/>
            <person name="Tyagi A.K."/>
            <person name="Gaikwad K."/>
            <person name="Singh A."/>
            <person name="Dalal V."/>
            <person name="Srivastava S."/>
            <person name="Dixit A."/>
            <person name="Pal A.K."/>
            <person name="Ghazi I.A."/>
            <person name="Yadav M."/>
            <person name="Pandit A."/>
            <person name="Bhargava A."/>
            <person name="Sureshbabu K."/>
            <person name="Batra K."/>
            <person name="Sharma T.R."/>
            <person name="Mohapatra T."/>
            <person name="Singh N.K."/>
            <person name="Messing J."/>
            <person name="Nelson A.B."/>
            <person name="Fuks G."/>
            <person name="Kavchok S."/>
            <person name="Keizer G."/>
            <person name="Linton E."/>
            <person name="Llaca V."/>
            <person name="Song R."/>
            <person name="Tanyolac B."/>
            <person name="Young S."/>
            <person name="Ho-Il K."/>
            <person name="Hahn J.H."/>
            <person name="Sangsakoo G."/>
            <person name="Vanavichit A."/>
            <person name="de Mattos Luiz.A.T."/>
            <person name="Zimmer P.D."/>
            <person name="Malone G."/>
            <person name="Dellagostin O."/>
            <person name="de Oliveira A.C."/>
            <person name="Bevan M."/>
            <person name="Bancroft I."/>
            <person name="Minx P."/>
            <person name="Cordum H."/>
            <person name="Wilson R."/>
            <person name="Cheng Z."/>
            <person name="Jin W."/>
            <person name="Jiang J."/>
            <person name="Leong S.A."/>
            <person name="Iwama H."/>
            <person name="Gojobori T."/>
            <person name="Itoh T."/>
            <person name="Niimura Y."/>
            <person name="Fujii Y."/>
            <person name="Habara T."/>
            <person name="Sakai H."/>
            <person name="Sato Y."/>
            <person name="Wilson G."/>
            <person name="Kumar K."/>
            <person name="McCouch S."/>
            <person name="Juretic N."/>
            <person name="Hoen D."/>
            <person name="Wright S."/>
            <person name="Bruskiewich R."/>
            <person name="Bureau T."/>
            <person name="Miyao A."/>
            <person name="Hirochika H."/>
            <person name="Nishikawa T."/>
            <person name="Kadowaki K."/>
            <person name="Sugiura M."/>
            <person name="Burr B."/>
            <person name="Sasaki T."/>
        </authorList>
    </citation>
    <scope>NUCLEOTIDE SEQUENCE [LARGE SCALE GENOMIC DNA]</scope>
    <source>
        <strain evidence="3">cv. Nipponbare</strain>
    </source>
</reference>
<feature type="region of interest" description="Disordered" evidence="1">
    <location>
        <begin position="95"/>
        <end position="124"/>
    </location>
</feature>
<protein>
    <submittedName>
        <fullName evidence="2">Uncharacterized protein</fullName>
    </submittedName>
</protein>
<evidence type="ECO:0000256" key="1">
    <source>
        <dbReference type="SAM" id="MobiDB-lite"/>
    </source>
</evidence>
<evidence type="ECO:0000313" key="3">
    <source>
        <dbReference type="Proteomes" id="UP000000763"/>
    </source>
</evidence>